<evidence type="ECO:0000256" key="4">
    <source>
        <dbReference type="ARBA" id="ARBA00023134"/>
    </source>
</evidence>
<dbReference type="CDD" id="cd17871">
    <property type="entry name" value="GPN2"/>
    <property type="match status" value="1"/>
</dbReference>
<feature type="region of interest" description="Disordered" evidence="6">
    <location>
        <begin position="331"/>
        <end position="401"/>
    </location>
</feature>
<dbReference type="FunFam" id="3.40.50.300:FF:000338">
    <property type="entry name" value="GPN-loop GTPase 2"/>
    <property type="match status" value="1"/>
</dbReference>
<dbReference type="Proteomes" id="UP000325902">
    <property type="component" value="Unassembled WGS sequence"/>
</dbReference>
<accession>A0A5N5D7G3</accession>
<keyword evidence="4 5" id="KW-0342">GTP-binding</keyword>
<comment type="caution">
    <text evidence="7">The sequence shown here is derived from an EMBL/GenBank/DDBJ whole genome shotgun (WGS) entry which is preliminary data.</text>
</comment>
<evidence type="ECO:0000313" key="8">
    <source>
        <dbReference type="Proteomes" id="UP000325902"/>
    </source>
</evidence>
<dbReference type="InterPro" id="IPR030231">
    <property type="entry name" value="Gpn2"/>
</dbReference>
<keyword evidence="2 5" id="KW-0547">Nucleotide-binding</keyword>
<evidence type="ECO:0000256" key="2">
    <source>
        <dbReference type="ARBA" id="ARBA00022741"/>
    </source>
</evidence>
<evidence type="ECO:0000256" key="3">
    <source>
        <dbReference type="ARBA" id="ARBA00022801"/>
    </source>
</evidence>
<evidence type="ECO:0000256" key="1">
    <source>
        <dbReference type="ARBA" id="ARBA00005290"/>
    </source>
</evidence>
<organism evidence="7 8">
    <name type="scientific">Lasiodiplodia theobromae</name>
    <dbReference type="NCBI Taxonomy" id="45133"/>
    <lineage>
        <taxon>Eukaryota</taxon>
        <taxon>Fungi</taxon>
        <taxon>Dikarya</taxon>
        <taxon>Ascomycota</taxon>
        <taxon>Pezizomycotina</taxon>
        <taxon>Dothideomycetes</taxon>
        <taxon>Dothideomycetes incertae sedis</taxon>
        <taxon>Botryosphaeriales</taxon>
        <taxon>Botryosphaeriaceae</taxon>
        <taxon>Lasiodiplodia</taxon>
    </lineage>
</organism>
<dbReference type="AlphaFoldDB" id="A0A5N5D7G3"/>
<proteinExistence type="inferred from homology"/>
<feature type="compositionally biased region" description="Acidic residues" evidence="6">
    <location>
        <begin position="222"/>
        <end position="235"/>
    </location>
</feature>
<dbReference type="OrthoDB" id="5839at2759"/>
<dbReference type="Pfam" id="PF03029">
    <property type="entry name" value="ATP_bind_1"/>
    <property type="match status" value="1"/>
</dbReference>
<dbReference type="SUPFAM" id="SSF52540">
    <property type="entry name" value="P-loop containing nucleoside triphosphate hydrolases"/>
    <property type="match status" value="1"/>
</dbReference>
<keyword evidence="3 5" id="KW-0378">Hydrolase</keyword>
<sequence>MPFAQLVIGSPGAGKSTYCNGMHQFMSAIGRKCSVVNLDPANDHTSYPVALDVRDLVTLEEIMEAEELGPNGGVLYALEELEHNLDWLEAGLKELGEDYILFDCPGQVELFTHHSSLRHIFLRLEKLGYRLVVVQLSDSFVISQPSLYISALLVALRGMLQMDLPHINVLTKIDNLRNYPDLPFNLDFYTEVQALDYLLPHLEAEQGSRFGSRGAQPPMDKGEEEEVDFNNIDDEDSRRPKSKFSALNAAICEMIENFGLLSFHTLAVEDKQSMLTLLRAIDRAGGYAFGSNEGVNETVWQIAMREGETMLEPRDVQERWLDRRDEFDEMEREAWKKEAETEAGGPPPGPRSVRTAEGGKSEPPAPGSKSFEDMDIDEMEALSKQGAPGGGDSGIKVVRKG</sequence>
<dbReference type="PANTHER" id="PTHR21231">
    <property type="entry name" value="XPA-BINDING PROTEIN 1-RELATED"/>
    <property type="match status" value="1"/>
</dbReference>
<dbReference type="Gene3D" id="3.40.50.300">
    <property type="entry name" value="P-loop containing nucleotide triphosphate hydrolases"/>
    <property type="match status" value="1"/>
</dbReference>
<feature type="compositionally biased region" description="Basic and acidic residues" evidence="6">
    <location>
        <begin position="331"/>
        <end position="340"/>
    </location>
</feature>
<comment type="subunit">
    <text evidence="5">Binds to RNA polymerase II (RNAPII).</text>
</comment>
<dbReference type="InterPro" id="IPR004130">
    <property type="entry name" value="Gpn"/>
</dbReference>
<dbReference type="EMBL" id="VCHE01000054">
    <property type="protein sequence ID" value="KAB2573733.1"/>
    <property type="molecule type" value="Genomic_DNA"/>
</dbReference>
<dbReference type="GO" id="GO:0005737">
    <property type="term" value="C:cytoplasm"/>
    <property type="evidence" value="ECO:0007669"/>
    <property type="project" value="TreeGrafter"/>
</dbReference>
<comment type="similarity">
    <text evidence="1 5">Belongs to the GPN-loop GTPase family.</text>
</comment>
<keyword evidence="8" id="KW-1185">Reference proteome</keyword>
<dbReference type="GO" id="GO:0003924">
    <property type="term" value="F:GTPase activity"/>
    <property type="evidence" value="ECO:0007669"/>
    <property type="project" value="TreeGrafter"/>
</dbReference>
<comment type="function">
    <text evidence="5">Small GTPase required for proper localization of RNA polymerase II and III (RNAPII and RNAPIII). May act at an RNAP assembly step prior to nuclear import.</text>
</comment>
<dbReference type="GO" id="GO:0005525">
    <property type="term" value="F:GTP binding"/>
    <property type="evidence" value="ECO:0007669"/>
    <property type="project" value="UniProtKB-KW"/>
</dbReference>
<feature type="region of interest" description="Disordered" evidence="6">
    <location>
        <begin position="208"/>
        <end position="239"/>
    </location>
</feature>
<name>A0A5N5D7G3_9PEZI</name>
<evidence type="ECO:0000313" key="7">
    <source>
        <dbReference type="EMBL" id="KAB2573733.1"/>
    </source>
</evidence>
<protein>
    <recommendedName>
        <fullName evidence="5">GPN-loop GTPase 2</fullName>
    </recommendedName>
</protein>
<evidence type="ECO:0000256" key="5">
    <source>
        <dbReference type="RuleBase" id="RU365059"/>
    </source>
</evidence>
<evidence type="ECO:0000256" key="6">
    <source>
        <dbReference type="SAM" id="MobiDB-lite"/>
    </source>
</evidence>
<dbReference type="InterPro" id="IPR027417">
    <property type="entry name" value="P-loop_NTPase"/>
</dbReference>
<gene>
    <name evidence="7" type="primary">GPN2</name>
    <name evidence="7" type="ORF">DBV05_g7633</name>
</gene>
<dbReference type="PANTHER" id="PTHR21231:SF3">
    <property type="entry name" value="GPN-LOOP GTPASE 2"/>
    <property type="match status" value="1"/>
</dbReference>
<reference evidence="7 8" key="1">
    <citation type="journal article" date="2019" name="Sci. Rep.">
        <title>A multi-omics analysis of the grapevine pathogen Lasiodiplodia theobromae reveals that temperature affects the expression of virulence- and pathogenicity-related genes.</title>
        <authorList>
            <person name="Felix C."/>
            <person name="Meneses R."/>
            <person name="Goncalves M.F.M."/>
            <person name="Tilleman L."/>
            <person name="Duarte A.S."/>
            <person name="Jorrin-Novo J.V."/>
            <person name="Van de Peer Y."/>
            <person name="Deforce D."/>
            <person name="Van Nieuwerburgh F."/>
            <person name="Esteves A.C."/>
            <person name="Alves A."/>
        </authorList>
    </citation>
    <scope>NUCLEOTIDE SEQUENCE [LARGE SCALE GENOMIC DNA]</scope>
    <source>
        <strain evidence="7 8">LA-SOL3</strain>
    </source>
</reference>